<evidence type="ECO:0000256" key="2">
    <source>
        <dbReference type="ARBA" id="ARBA00001933"/>
    </source>
</evidence>
<dbReference type="AlphaFoldDB" id="A0A3A9K522"/>
<sequence length="428" mass="45986">MNWSKSVEAFNEAKPLMPGGVNSPVRAFKSVNMDPIYMDHGKGSHIWDIDGNEYIDYILSWGPLVHGHADDQVVDAIKAVAEKGTSFGAPHEMESKLAKLVIERVPSIEVVRMVNSGTEATMSALRLARGYTGRDKILKFEGCYHGHGDSLLIKAGSGVATLGLPDSPGVPKSVAATTLTVPYNDLDSLKVAFENFGDDIAAVILEPVAGNMGVVRPEPGFLEGVRAVTEDHGSLMIMDEVMTGFRVGYNCAQGELGVTPDLTCLGKVIGGGLPVGAFGGKREIMERIAPAGDIYQAGTLSGNPLAMTAGYETLSQLTKESYEHFDKLGKQLAKGLAAAAAKHNIPHYVTRAGSMVGFFFTNEKVINFETASSSNLDMFNQYFRLMLESGVSIAPSQFEGMFLSTKHTEQDINQTIDAAEKAFAQIQK</sequence>
<comment type="caution">
    <text evidence="10">The sequence shown here is derived from an EMBL/GenBank/DDBJ whole genome shotgun (WGS) entry which is preliminary data.</text>
</comment>
<dbReference type="GO" id="GO:0005737">
    <property type="term" value="C:cytoplasm"/>
    <property type="evidence" value="ECO:0007669"/>
    <property type="project" value="UniProtKB-SubCell"/>
</dbReference>
<keyword evidence="5 9" id="KW-0963">Cytoplasm</keyword>
<keyword evidence="11" id="KW-1185">Reference proteome</keyword>
<dbReference type="GO" id="GO:0006782">
    <property type="term" value="P:protoporphyrinogen IX biosynthetic process"/>
    <property type="evidence" value="ECO:0007669"/>
    <property type="project" value="UniProtKB-UniRule"/>
</dbReference>
<dbReference type="OrthoDB" id="9807885at2"/>
<dbReference type="GO" id="GO:0042286">
    <property type="term" value="F:glutamate-1-semialdehyde 2,1-aminomutase activity"/>
    <property type="evidence" value="ECO:0007669"/>
    <property type="project" value="UniProtKB-UniRule"/>
</dbReference>
<dbReference type="NCBIfam" id="NF000818">
    <property type="entry name" value="PRK00062.1"/>
    <property type="match status" value="1"/>
</dbReference>
<dbReference type="EMBL" id="PDOE01000010">
    <property type="protein sequence ID" value="RKL65950.1"/>
    <property type="molecule type" value="Genomic_DNA"/>
</dbReference>
<evidence type="ECO:0000256" key="3">
    <source>
        <dbReference type="ARBA" id="ARBA00004819"/>
    </source>
</evidence>
<dbReference type="NCBIfam" id="TIGR00713">
    <property type="entry name" value="hemL"/>
    <property type="match status" value="1"/>
</dbReference>
<dbReference type="HAMAP" id="MF_00375">
    <property type="entry name" value="HemL_aminotrans_3"/>
    <property type="match status" value="1"/>
</dbReference>
<dbReference type="CDD" id="cd00610">
    <property type="entry name" value="OAT_like"/>
    <property type="match status" value="1"/>
</dbReference>
<dbReference type="FunFam" id="3.40.640.10:FF:000021">
    <property type="entry name" value="Glutamate-1-semialdehyde 2,1-aminomutase"/>
    <property type="match status" value="1"/>
</dbReference>
<evidence type="ECO:0000256" key="6">
    <source>
        <dbReference type="ARBA" id="ARBA00022898"/>
    </source>
</evidence>
<dbReference type="SUPFAM" id="SSF53383">
    <property type="entry name" value="PLP-dependent transferases"/>
    <property type="match status" value="1"/>
</dbReference>
<evidence type="ECO:0000256" key="7">
    <source>
        <dbReference type="ARBA" id="ARBA00023235"/>
    </source>
</evidence>
<keyword evidence="8 9" id="KW-0627">Porphyrin biosynthesis</keyword>
<dbReference type="InterPro" id="IPR015422">
    <property type="entry name" value="PyrdxlP-dep_Trfase_small"/>
</dbReference>
<dbReference type="Pfam" id="PF00202">
    <property type="entry name" value="Aminotran_3"/>
    <property type="match status" value="1"/>
</dbReference>
<comment type="subunit">
    <text evidence="9">Homodimer.</text>
</comment>
<protein>
    <recommendedName>
        <fullName evidence="9">Glutamate-1-semialdehyde 2,1-aminomutase</fullName>
        <shortName evidence="9">GSA</shortName>
        <ecNumber evidence="9">5.4.3.8</ecNumber>
    </recommendedName>
    <alternativeName>
        <fullName evidence="9">Glutamate-1-semialdehyde aminotransferase</fullName>
        <shortName evidence="9">GSA-AT</shortName>
    </alternativeName>
</protein>
<dbReference type="Gene3D" id="3.40.640.10">
    <property type="entry name" value="Type I PLP-dependent aspartate aminotransferase-like (Major domain)"/>
    <property type="match status" value="1"/>
</dbReference>
<comment type="subcellular location">
    <subcellularLocation>
        <location evidence="9">Cytoplasm</location>
    </subcellularLocation>
</comment>
<dbReference type="UniPathway" id="UPA00251">
    <property type="reaction ID" value="UER00317"/>
</dbReference>
<evidence type="ECO:0000256" key="1">
    <source>
        <dbReference type="ARBA" id="ARBA00001579"/>
    </source>
</evidence>
<comment type="similarity">
    <text evidence="4 9">Belongs to the class-III pyridoxal-phosphate-dependent aminotransferase family. HemL subfamily.</text>
</comment>
<evidence type="ECO:0000256" key="4">
    <source>
        <dbReference type="ARBA" id="ARBA00008981"/>
    </source>
</evidence>
<dbReference type="GO" id="GO:0008483">
    <property type="term" value="F:transaminase activity"/>
    <property type="evidence" value="ECO:0007669"/>
    <property type="project" value="InterPro"/>
</dbReference>
<evidence type="ECO:0000256" key="8">
    <source>
        <dbReference type="ARBA" id="ARBA00023244"/>
    </source>
</evidence>
<dbReference type="Proteomes" id="UP000281498">
    <property type="component" value="Unassembled WGS sequence"/>
</dbReference>
<organism evidence="10 11">
    <name type="scientific">Salipaludibacillus neizhouensis</name>
    <dbReference type="NCBI Taxonomy" id="885475"/>
    <lineage>
        <taxon>Bacteria</taxon>
        <taxon>Bacillati</taxon>
        <taxon>Bacillota</taxon>
        <taxon>Bacilli</taxon>
        <taxon>Bacillales</taxon>
        <taxon>Bacillaceae</taxon>
    </lineage>
</organism>
<dbReference type="InterPro" id="IPR049704">
    <property type="entry name" value="Aminotrans_3_PPA_site"/>
</dbReference>
<dbReference type="InterPro" id="IPR005814">
    <property type="entry name" value="Aminotrans_3"/>
</dbReference>
<dbReference type="RefSeq" id="WP_110934974.1">
    <property type="nucleotide sequence ID" value="NZ_KZ614146.1"/>
</dbReference>
<proteinExistence type="inferred from homology"/>
<name>A0A3A9K522_9BACI</name>
<dbReference type="Gene3D" id="3.90.1150.10">
    <property type="entry name" value="Aspartate Aminotransferase, domain 1"/>
    <property type="match status" value="1"/>
</dbReference>
<dbReference type="InterPro" id="IPR015424">
    <property type="entry name" value="PyrdxlP-dep_Trfase"/>
</dbReference>
<evidence type="ECO:0000256" key="5">
    <source>
        <dbReference type="ARBA" id="ARBA00022490"/>
    </source>
</evidence>
<dbReference type="PANTHER" id="PTHR43713">
    <property type="entry name" value="GLUTAMATE-1-SEMIALDEHYDE 2,1-AMINOMUTASE"/>
    <property type="match status" value="1"/>
</dbReference>
<evidence type="ECO:0000313" key="11">
    <source>
        <dbReference type="Proteomes" id="UP000281498"/>
    </source>
</evidence>
<evidence type="ECO:0000256" key="9">
    <source>
        <dbReference type="HAMAP-Rule" id="MF_00375"/>
    </source>
</evidence>
<dbReference type="InterPro" id="IPR015421">
    <property type="entry name" value="PyrdxlP-dep_Trfase_major"/>
</dbReference>
<feature type="modified residue" description="N6-(pyridoxal phosphate)lysine" evidence="9">
    <location>
        <position position="267"/>
    </location>
</feature>
<evidence type="ECO:0000313" key="10">
    <source>
        <dbReference type="EMBL" id="RKL65950.1"/>
    </source>
</evidence>
<dbReference type="PANTHER" id="PTHR43713:SF3">
    <property type="entry name" value="GLUTAMATE-1-SEMIALDEHYDE 2,1-AMINOMUTASE 1, CHLOROPLASTIC-RELATED"/>
    <property type="match status" value="1"/>
</dbReference>
<keyword evidence="7 9" id="KW-0413">Isomerase</keyword>
<dbReference type="InterPro" id="IPR004639">
    <property type="entry name" value="4pyrrol_synth_GluAld_NH2Trfase"/>
</dbReference>
<keyword evidence="6 9" id="KW-0663">Pyridoxal phosphate</keyword>
<comment type="catalytic activity">
    <reaction evidence="1 9">
        <text>(S)-4-amino-5-oxopentanoate = 5-aminolevulinate</text>
        <dbReference type="Rhea" id="RHEA:14265"/>
        <dbReference type="ChEBI" id="CHEBI:57501"/>
        <dbReference type="ChEBI" id="CHEBI:356416"/>
        <dbReference type="EC" id="5.4.3.8"/>
    </reaction>
</comment>
<dbReference type="PROSITE" id="PS00600">
    <property type="entry name" value="AA_TRANSFER_CLASS_3"/>
    <property type="match status" value="1"/>
</dbReference>
<dbReference type="EC" id="5.4.3.8" evidence="9"/>
<reference evidence="10 11" key="1">
    <citation type="submission" date="2017-10" db="EMBL/GenBank/DDBJ databases">
        <title>Bacillus sp. nov., a halophilic bacterium isolated from a Keqin Lake.</title>
        <authorList>
            <person name="Wang H."/>
        </authorList>
    </citation>
    <scope>NUCLEOTIDE SEQUENCE [LARGE SCALE GENOMIC DNA]</scope>
    <source>
        <strain evidence="10 11">KCTC 13187</strain>
    </source>
</reference>
<gene>
    <name evidence="9 10" type="primary">hemL</name>
    <name evidence="10" type="ORF">CR203_17920</name>
</gene>
<dbReference type="GO" id="GO:0030170">
    <property type="term" value="F:pyridoxal phosphate binding"/>
    <property type="evidence" value="ECO:0007669"/>
    <property type="project" value="InterPro"/>
</dbReference>
<comment type="pathway">
    <text evidence="3">Porphyrin-containing compound metabolism; protoporphyrin-IX biosynthesis; 5-aminolevulinate from L-glutamyl-tRNA(Glu): step 2/2.</text>
</comment>
<accession>A0A3A9K522</accession>
<comment type="cofactor">
    <cofactor evidence="2 9">
        <name>pyridoxal 5'-phosphate</name>
        <dbReference type="ChEBI" id="CHEBI:597326"/>
    </cofactor>
</comment>